<evidence type="ECO:0000313" key="2">
    <source>
        <dbReference type="Proteomes" id="UP000660262"/>
    </source>
</evidence>
<keyword evidence="2" id="KW-1185">Reference proteome</keyword>
<organism evidence="1 2">
    <name type="scientific">Pycnococcus provasolii</name>
    <dbReference type="NCBI Taxonomy" id="41880"/>
    <lineage>
        <taxon>Eukaryota</taxon>
        <taxon>Viridiplantae</taxon>
        <taxon>Chlorophyta</taxon>
        <taxon>Pseudoscourfieldiophyceae</taxon>
        <taxon>Pseudoscourfieldiales</taxon>
        <taxon>Pycnococcaceae</taxon>
        <taxon>Pycnococcus</taxon>
    </lineage>
</organism>
<proteinExistence type="predicted"/>
<comment type="caution">
    <text evidence="1">The sequence shown here is derived from an EMBL/GenBank/DDBJ whole genome shotgun (WGS) entry which is preliminary data.</text>
</comment>
<dbReference type="EMBL" id="BNJQ01000018">
    <property type="protein sequence ID" value="GHP07812.1"/>
    <property type="molecule type" value="Genomic_DNA"/>
</dbReference>
<name>A0A830HLQ5_9CHLO</name>
<dbReference type="AlphaFoldDB" id="A0A830HLQ5"/>
<evidence type="ECO:0000313" key="1">
    <source>
        <dbReference type="EMBL" id="GHP07812.1"/>
    </source>
</evidence>
<protein>
    <submittedName>
        <fullName evidence="1">Uncharacterized protein</fullName>
    </submittedName>
</protein>
<reference evidence="1" key="1">
    <citation type="submission" date="2020-10" db="EMBL/GenBank/DDBJ databases">
        <title>Unveiling of a novel bifunctional photoreceptor, Dualchrome1, isolated from a cosmopolitan green alga.</title>
        <authorList>
            <person name="Suzuki S."/>
            <person name="Kawachi M."/>
        </authorList>
    </citation>
    <scope>NUCLEOTIDE SEQUENCE</scope>
    <source>
        <strain evidence="1">NIES 2893</strain>
    </source>
</reference>
<dbReference type="Proteomes" id="UP000660262">
    <property type="component" value="Unassembled WGS sequence"/>
</dbReference>
<accession>A0A830HLQ5</accession>
<sequence length="122" mass="12659">MNDPSMVLKVSSGLTAGYAVQMAGIPDTAADLYFKKQVPRSSTISRWFGHALAFGAARDFAASKNPTKAACQAAAGQWLTAPVIMGIQAKNGDMKPEMAVANGLMCAAIGFACVKAGEKCSK</sequence>
<gene>
    <name evidence="1" type="ORF">PPROV_000655400</name>
</gene>